<keyword evidence="9" id="KW-1185">Reference proteome</keyword>
<evidence type="ECO:0008006" key="10">
    <source>
        <dbReference type="Google" id="ProtNLM"/>
    </source>
</evidence>
<feature type="transmembrane region" description="Helical" evidence="7">
    <location>
        <begin position="169"/>
        <end position="189"/>
    </location>
</feature>
<reference evidence="8 9" key="1">
    <citation type="journal article" date="2018" name="Front. Microbiol.">
        <title>Genome-Wide Analysis of Corynespora cassiicola Leaf Fall Disease Putative Effectors.</title>
        <authorList>
            <person name="Lopez D."/>
            <person name="Ribeiro S."/>
            <person name="Label P."/>
            <person name="Fumanal B."/>
            <person name="Venisse J.S."/>
            <person name="Kohler A."/>
            <person name="de Oliveira R.R."/>
            <person name="Labutti K."/>
            <person name="Lipzen A."/>
            <person name="Lail K."/>
            <person name="Bauer D."/>
            <person name="Ohm R.A."/>
            <person name="Barry K.W."/>
            <person name="Spatafora J."/>
            <person name="Grigoriev I.V."/>
            <person name="Martin F.M."/>
            <person name="Pujade-Renaud V."/>
        </authorList>
    </citation>
    <scope>NUCLEOTIDE SEQUENCE [LARGE SCALE GENOMIC DNA]</scope>
    <source>
        <strain evidence="8 9">Philippines</strain>
    </source>
</reference>
<evidence type="ECO:0000313" key="8">
    <source>
        <dbReference type="EMBL" id="PSN70490.1"/>
    </source>
</evidence>
<evidence type="ECO:0000256" key="1">
    <source>
        <dbReference type="ARBA" id="ARBA00004141"/>
    </source>
</evidence>
<evidence type="ECO:0000256" key="7">
    <source>
        <dbReference type="SAM" id="Phobius"/>
    </source>
</evidence>
<feature type="transmembrane region" description="Helical" evidence="7">
    <location>
        <begin position="80"/>
        <end position="103"/>
    </location>
</feature>
<feature type="transmembrane region" description="Helical" evidence="7">
    <location>
        <begin position="300"/>
        <end position="322"/>
    </location>
</feature>
<keyword evidence="5 7" id="KW-0472">Membrane</keyword>
<gene>
    <name evidence="8" type="ORF">BS50DRAFT_585901</name>
</gene>
<proteinExistence type="predicted"/>
<dbReference type="Pfam" id="PF13520">
    <property type="entry name" value="AA_permease_2"/>
    <property type="match status" value="1"/>
</dbReference>
<dbReference type="GO" id="GO:0022857">
    <property type="term" value="F:transmembrane transporter activity"/>
    <property type="evidence" value="ECO:0007669"/>
    <property type="project" value="InterPro"/>
</dbReference>
<dbReference type="OrthoDB" id="3257095at2759"/>
<dbReference type="EMBL" id="KZ678132">
    <property type="protein sequence ID" value="PSN70490.1"/>
    <property type="molecule type" value="Genomic_DNA"/>
</dbReference>
<dbReference type="InterPro" id="IPR002293">
    <property type="entry name" value="AA/rel_permease1"/>
</dbReference>
<feature type="transmembrane region" description="Helical" evidence="7">
    <location>
        <begin position="196"/>
        <end position="218"/>
    </location>
</feature>
<dbReference type="STRING" id="1448308.A0A2T2NYJ2"/>
<organism evidence="8 9">
    <name type="scientific">Corynespora cassiicola Philippines</name>
    <dbReference type="NCBI Taxonomy" id="1448308"/>
    <lineage>
        <taxon>Eukaryota</taxon>
        <taxon>Fungi</taxon>
        <taxon>Dikarya</taxon>
        <taxon>Ascomycota</taxon>
        <taxon>Pezizomycotina</taxon>
        <taxon>Dothideomycetes</taxon>
        <taxon>Pleosporomycetidae</taxon>
        <taxon>Pleosporales</taxon>
        <taxon>Corynesporascaceae</taxon>
        <taxon>Corynespora</taxon>
    </lineage>
</organism>
<dbReference type="Gene3D" id="1.20.1740.10">
    <property type="entry name" value="Amino acid/polyamine transporter I"/>
    <property type="match status" value="1"/>
</dbReference>
<comment type="subcellular location">
    <subcellularLocation>
        <location evidence="1">Membrane</location>
        <topology evidence="1">Multi-pass membrane protein</topology>
    </subcellularLocation>
</comment>
<dbReference type="AlphaFoldDB" id="A0A2T2NYJ2"/>
<evidence type="ECO:0000313" key="9">
    <source>
        <dbReference type="Proteomes" id="UP000240883"/>
    </source>
</evidence>
<name>A0A2T2NYJ2_CORCC</name>
<keyword evidence="2" id="KW-0813">Transport</keyword>
<feature type="transmembrane region" description="Helical" evidence="7">
    <location>
        <begin position="124"/>
        <end position="149"/>
    </location>
</feature>
<evidence type="ECO:0000256" key="2">
    <source>
        <dbReference type="ARBA" id="ARBA00022448"/>
    </source>
</evidence>
<dbReference type="PANTHER" id="PTHR45649">
    <property type="entry name" value="AMINO-ACID PERMEASE BAT1"/>
    <property type="match status" value="1"/>
</dbReference>
<evidence type="ECO:0000256" key="5">
    <source>
        <dbReference type="ARBA" id="ARBA00023136"/>
    </source>
</evidence>
<feature type="transmembrane region" description="Helical" evidence="7">
    <location>
        <begin position="462"/>
        <end position="480"/>
    </location>
</feature>
<evidence type="ECO:0000256" key="4">
    <source>
        <dbReference type="ARBA" id="ARBA00022989"/>
    </source>
</evidence>
<keyword evidence="4 7" id="KW-1133">Transmembrane helix</keyword>
<sequence>MSKFEDTETNGQLNVLEKSSAPTDKGSIRTTTQHQLAGGKLERWINQVSAINFSFILQCSWEAAAGTFQFALYNGGPASIVYGSIFAGVGTMLVAASLAEMASMDPTVGAQYRWSAAFAPRWNCFFGLIQGWITVFAWICSCTSNPALVSNVIIGLAQFNYPEYTPKRWHVTLIMWAITIFPFLGNFWFRKILTPLEAVGAFCHIAFFIASVATLGALAEKSSVDYVFRTLTTDISGWSNPVVAWGIGLLTVTYPLTGKLPSNPLTIVALSRSNEPPGFDGVLHMSDEVLKARTHVPRSMLTSVALNALLQTAFMLTLAFSIGDPALVTTSPLPIIQVYYQATGSKPATNVLVSMLGIVFFISFFNVYASDARLLWAFARDNGLPFSAAVARVNATWKMPVNALAVVGCCVTAFNALISLPALALYISYFLPIFFLFARRLFGARDVPIPWGPFWLGRLGPWVNLGAMAYIVFVVVWMPFPTVLPASGANMNYAGPLIGEAIQRAGSEEYCVSGRTIDGEATLVVSMHHVEVPRHLHDRNEKAGFQGTWSMISYLKLCGINQ</sequence>
<keyword evidence="3 7" id="KW-0812">Transmembrane</keyword>
<feature type="region of interest" description="Disordered" evidence="6">
    <location>
        <begin position="1"/>
        <end position="29"/>
    </location>
</feature>
<dbReference type="GO" id="GO:0016020">
    <property type="term" value="C:membrane"/>
    <property type="evidence" value="ECO:0007669"/>
    <property type="project" value="UniProtKB-SubCell"/>
</dbReference>
<accession>A0A2T2NYJ2</accession>
<dbReference type="PANTHER" id="PTHR45649:SF5">
    <property type="entry name" value="GABA TRANSPORTER (EUROFUNG)-RELATED"/>
    <property type="match status" value="1"/>
</dbReference>
<feature type="transmembrane region" description="Helical" evidence="7">
    <location>
        <begin position="351"/>
        <end position="369"/>
    </location>
</feature>
<dbReference type="Proteomes" id="UP000240883">
    <property type="component" value="Unassembled WGS sequence"/>
</dbReference>
<protein>
    <recommendedName>
        <fullName evidence="10">Amino acid transporter</fullName>
    </recommendedName>
</protein>
<evidence type="ECO:0000256" key="6">
    <source>
        <dbReference type="SAM" id="MobiDB-lite"/>
    </source>
</evidence>
<evidence type="ECO:0000256" key="3">
    <source>
        <dbReference type="ARBA" id="ARBA00022692"/>
    </source>
</evidence>
<feature type="transmembrane region" description="Helical" evidence="7">
    <location>
        <begin position="424"/>
        <end position="442"/>
    </location>
</feature>